<comment type="function">
    <text evidence="1">May be a negative regulator of NF-kappa-B and p53-mediated gene transcription.</text>
</comment>
<evidence type="ECO:0000259" key="4">
    <source>
        <dbReference type="PROSITE" id="PS50011"/>
    </source>
</evidence>
<dbReference type="InterPro" id="IPR000719">
    <property type="entry name" value="Prot_kinase_dom"/>
</dbReference>
<dbReference type="PROSITE" id="PS00108">
    <property type="entry name" value="PROTEIN_KINASE_ST"/>
    <property type="match status" value="1"/>
</dbReference>
<protein>
    <recommendedName>
        <fullName evidence="2">Serine/threonine-protein kinase 40</fullName>
    </recommendedName>
</protein>
<dbReference type="Pfam" id="PF00069">
    <property type="entry name" value="Pkinase"/>
    <property type="match status" value="1"/>
</dbReference>
<feature type="domain" description="Protein kinase" evidence="4">
    <location>
        <begin position="80"/>
        <end position="380"/>
    </location>
</feature>
<dbReference type="InterPro" id="IPR024104">
    <property type="entry name" value="Tribbles/Ser_Thr_kinase_40"/>
</dbReference>
<feature type="compositionally biased region" description="Low complexity" evidence="3">
    <location>
        <begin position="27"/>
        <end position="43"/>
    </location>
</feature>
<sequence>MDHERLEGNSNHGKRARPLLLQPSPKVSRVSTYAGSSSSSVLKNSKKNSPKKPKIMYNKSDVPAPGTPVPDKHVRKAGPYLLGPKLGPSPVKSIVQCLARKERTDDFYQIKILTLRNESQSETQDDRQGKMLLHTEYSLLSLLKDQDGVIHHHGLFKDHALEEVPNPCGPGFVYTGRVRQRLFLVLDCVTSHQFSEKGSELINLQQYVTKVKKVPEKEAILIFYDIVRVVANLHKRNIVHRDLKLGNIVLNQRTGRITVTNFCLGTHLGSDRDLLKDQRGSPAYISPDVLLCKPYSGKPSDMWALGVVLYTMLYGQFPFCDSSLAQLFTRIQAASYNIPPDGNTVQVSDNTVFLIQRLLVKDPKHRLLADEVLDQLSSIIASYVIVPNPPEELQVVPDVPLDEDPKDKTPNGVQCSNELDRRPFLTIPENNERTPAANEELGVVCVGLPELLALGVRGTTIGSGGGVSSGVGGVGGGVGGVTGGISSLAVGSGRPRACVQRVGRDARPLMPCEVARYQHMFTNSQHSRPEPRRDTTYVPEPRQEPTSSRLRSLAQRIPRLTTDFRVIPWSERARNDRWDANDYVLRLPVLDLSRMHANRIMNPVPVHSVNPEAVVNNPRPPVDNQDEFNLN</sequence>
<dbReference type="SUPFAM" id="SSF56112">
    <property type="entry name" value="Protein kinase-like (PK-like)"/>
    <property type="match status" value="1"/>
</dbReference>
<organism evidence="5 6">
    <name type="scientific">Chilo suppressalis</name>
    <name type="common">Asiatic rice borer moth</name>
    <dbReference type="NCBI Taxonomy" id="168631"/>
    <lineage>
        <taxon>Eukaryota</taxon>
        <taxon>Metazoa</taxon>
        <taxon>Ecdysozoa</taxon>
        <taxon>Arthropoda</taxon>
        <taxon>Hexapoda</taxon>
        <taxon>Insecta</taxon>
        <taxon>Pterygota</taxon>
        <taxon>Neoptera</taxon>
        <taxon>Endopterygota</taxon>
        <taxon>Lepidoptera</taxon>
        <taxon>Glossata</taxon>
        <taxon>Ditrysia</taxon>
        <taxon>Pyraloidea</taxon>
        <taxon>Crambidae</taxon>
        <taxon>Crambinae</taxon>
        <taxon>Chilo</taxon>
    </lineage>
</organism>
<dbReference type="PANTHER" id="PTHR22961:SF16">
    <property type="entry name" value="SERINE_THREONINE-PROTEIN KINASE 40"/>
    <property type="match status" value="1"/>
</dbReference>
<dbReference type="EMBL" id="OU963913">
    <property type="protein sequence ID" value="CAH0402253.1"/>
    <property type="molecule type" value="Genomic_DNA"/>
</dbReference>
<dbReference type="InterPro" id="IPR011009">
    <property type="entry name" value="Kinase-like_dom_sf"/>
</dbReference>
<feature type="region of interest" description="Disordered" evidence="3">
    <location>
        <begin position="1"/>
        <end position="82"/>
    </location>
</feature>
<proteinExistence type="predicted"/>
<dbReference type="InterPro" id="IPR008271">
    <property type="entry name" value="Ser/Thr_kinase_AS"/>
</dbReference>
<reference evidence="5" key="1">
    <citation type="submission" date="2021-12" db="EMBL/GenBank/DDBJ databases">
        <authorList>
            <person name="King R."/>
        </authorList>
    </citation>
    <scope>NUCLEOTIDE SEQUENCE</scope>
</reference>
<evidence type="ECO:0000256" key="3">
    <source>
        <dbReference type="SAM" id="MobiDB-lite"/>
    </source>
</evidence>
<dbReference type="PANTHER" id="PTHR22961">
    <property type="entry name" value="SER/THR PROTEIN KINASE-TRB"/>
    <property type="match status" value="1"/>
</dbReference>
<name>A0ABN8B093_CHISP</name>
<evidence type="ECO:0000313" key="6">
    <source>
        <dbReference type="Proteomes" id="UP001153292"/>
    </source>
</evidence>
<dbReference type="SMART" id="SM00220">
    <property type="entry name" value="S_TKc"/>
    <property type="match status" value="1"/>
</dbReference>
<dbReference type="Gene3D" id="1.10.510.10">
    <property type="entry name" value="Transferase(Phosphotransferase) domain 1"/>
    <property type="match status" value="1"/>
</dbReference>
<evidence type="ECO:0000313" key="5">
    <source>
        <dbReference type="EMBL" id="CAH0402253.1"/>
    </source>
</evidence>
<dbReference type="Proteomes" id="UP001153292">
    <property type="component" value="Chromosome 20"/>
</dbReference>
<evidence type="ECO:0000256" key="2">
    <source>
        <dbReference type="ARBA" id="ARBA00016813"/>
    </source>
</evidence>
<gene>
    <name evidence="5" type="ORF">CHILSU_LOCUS5497</name>
</gene>
<feature type="region of interest" description="Disordered" evidence="3">
    <location>
        <begin position="609"/>
        <end position="631"/>
    </location>
</feature>
<evidence type="ECO:0000256" key="1">
    <source>
        <dbReference type="ARBA" id="ARBA00003412"/>
    </source>
</evidence>
<feature type="compositionally biased region" description="Basic residues" evidence="3">
    <location>
        <begin position="44"/>
        <end position="54"/>
    </location>
</feature>
<feature type="region of interest" description="Disordered" evidence="3">
    <location>
        <begin position="521"/>
        <end position="547"/>
    </location>
</feature>
<keyword evidence="6" id="KW-1185">Reference proteome</keyword>
<accession>A0ABN8B093</accession>
<dbReference type="PROSITE" id="PS50011">
    <property type="entry name" value="PROTEIN_KINASE_DOM"/>
    <property type="match status" value="1"/>
</dbReference>